<dbReference type="Pfam" id="PF07729">
    <property type="entry name" value="FCD"/>
    <property type="match status" value="1"/>
</dbReference>
<dbReference type="InterPro" id="IPR000524">
    <property type="entry name" value="Tscrpt_reg_HTH_GntR"/>
</dbReference>
<reference evidence="5 6" key="1">
    <citation type="submission" date="2020-10" db="EMBL/GenBank/DDBJ databases">
        <title>Degradation of 1,4-Dioxane by Xanthobacter sp. YN2, via a Novel Group-2 Soluble Di-Iron Monooxygenase.</title>
        <authorList>
            <person name="Ma F."/>
            <person name="Wang Y."/>
            <person name="Yang J."/>
            <person name="Guo H."/>
            <person name="Su D."/>
            <person name="Yu L."/>
        </authorList>
    </citation>
    <scope>NUCLEOTIDE SEQUENCE [LARGE SCALE GENOMIC DNA]</scope>
    <source>
        <strain evidence="5 6">YN2</strain>
    </source>
</reference>
<dbReference type="InterPro" id="IPR011711">
    <property type="entry name" value="GntR_C"/>
</dbReference>
<dbReference type="CDD" id="cd07377">
    <property type="entry name" value="WHTH_GntR"/>
    <property type="match status" value="1"/>
</dbReference>
<evidence type="ECO:0000256" key="1">
    <source>
        <dbReference type="ARBA" id="ARBA00023015"/>
    </source>
</evidence>
<dbReference type="RefSeq" id="WP_203192227.1">
    <property type="nucleotide sequence ID" value="NZ_CP063362.1"/>
</dbReference>
<keyword evidence="6" id="KW-1185">Reference proteome</keyword>
<keyword evidence="3" id="KW-0804">Transcription</keyword>
<dbReference type="PANTHER" id="PTHR43537">
    <property type="entry name" value="TRANSCRIPTIONAL REGULATOR, GNTR FAMILY"/>
    <property type="match status" value="1"/>
</dbReference>
<dbReference type="SUPFAM" id="SSF48008">
    <property type="entry name" value="GntR ligand-binding domain-like"/>
    <property type="match status" value="1"/>
</dbReference>
<dbReference type="KEGG" id="xdi:EZH22_20035"/>
<dbReference type="PRINTS" id="PR00035">
    <property type="entry name" value="HTHGNTR"/>
</dbReference>
<dbReference type="GO" id="GO:0003677">
    <property type="term" value="F:DNA binding"/>
    <property type="evidence" value="ECO:0007669"/>
    <property type="project" value="UniProtKB-KW"/>
</dbReference>
<dbReference type="GO" id="GO:0003700">
    <property type="term" value="F:DNA-binding transcription factor activity"/>
    <property type="evidence" value="ECO:0007669"/>
    <property type="project" value="InterPro"/>
</dbReference>
<dbReference type="InterPro" id="IPR036390">
    <property type="entry name" value="WH_DNA-bd_sf"/>
</dbReference>
<evidence type="ECO:0000256" key="2">
    <source>
        <dbReference type="ARBA" id="ARBA00023125"/>
    </source>
</evidence>
<evidence type="ECO:0000313" key="5">
    <source>
        <dbReference type="EMBL" id="QRG05360.1"/>
    </source>
</evidence>
<accession>A0A974PLT4</accession>
<keyword evidence="1" id="KW-0805">Transcription regulation</keyword>
<name>A0A974PLT4_9HYPH</name>
<dbReference type="AlphaFoldDB" id="A0A974PLT4"/>
<dbReference type="Gene3D" id="1.10.10.10">
    <property type="entry name" value="Winged helix-like DNA-binding domain superfamily/Winged helix DNA-binding domain"/>
    <property type="match status" value="1"/>
</dbReference>
<dbReference type="PANTHER" id="PTHR43537:SF45">
    <property type="entry name" value="GNTR FAMILY REGULATORY PROTEIN"/>
    <property type="match status" value="1"/>
</dbReference>
<dbReference type="Pfam" id="PF00392">
    <property type="entry name" value="GntR"/>
    <property type="match status" value="1"/>
</dbReference>
<keyword evidence="2" id="KW-0238">DNA-binding</keyword>
<gene>
    <name evidence="5" type="ORF">EZH22_20035</name>
</gene>
<evidence type="ECO:0000256" key="3">
    <source>
        <dbReference type="ARBA" id="ARBA00023163"/>
    </source>
</evidence>
<dbReference type="InterPro" id="IPR036388">
    <property type="entry name" value="WH-like_DNA-bd_sf"/>
</dbReference>
<evidence type="ECO:0000313" key="6">
    <source>
        <dbReference type="Proteomes" id="UP000596427"/>
    </source>
</evidence>
<dbReference type="Gene3D" id="1.20.120.530">
    <property type="entry name" value="GntR ligand-binding domain-like"/>
    <property type="match status" value="1"/>
</dbReference>
<dbReference type="EMBL" id="CP063362">
    <property type="protein sequence ID" value="QRG05360.1"/>
    <property type="molecule type" value="Genomic_DNA"/>
</dbReference>
<dbReference type="InterPro" id="IPR008920">
    <property type="entry name" value="TF_FadR/GntR_C"/>
</dbReference>
<dbReference type="SUPFAM" id="SSF46785">
    <property type="entry name" value="Winged helix' DNA-binding domain"/>
    <property type="match status" value="1"/>
</dbReference>
<evidence type="ECO:0000259" key="4">
    <source>
        <dbReference type="PROSITE" id="PS50949"/>
    </source>
</evidence>
<dbReference type="SMART" id="SM00345">
    <property type="entry name" value="HTH_GNTR"/>
    <property type="match status" value="1"/>
</dbReference>
<protein>
    <submittedName>
        <fullName evidence="5">GntR family transcriptional regulator</fullName>
    </submittedName>
</protein>
<dbReference type="PROSITE" id="PS50949">
    <property type="entry name" value="HTH_GNTR"/>
    <property type="match status" value="1"/>
</dbReference>
<proteinExistence type="predicted"/>
<organism evidence="5 6">
    <name type="scientific">Xanthobacter dioxanivorans</name>
    <dbReference type="NCBI Taxonomy" id="2528964"/>
    <lineage>
        <taxon>Bacteria</taxon>
        <taxon>Pseudomonadati</taxon>
        <taxon>Pseudomonadota</taxon>
        <taxon>Alphaproteobacteria</taxon>
        <taxon>Hyphomicrobiales</taxon>
        <taxon>Xanthobacteraceae</taxon>
        <taxon>Xanthobacter</taxon>
    </lineage>
</organism>
<dbReference type="SMART" id="SM00895">
    <property type="entry name" value="FCD"/>
    <property type="match status" value="1"/>
</dbReference>
<dbReference type="Proteomes" id="UP000596427">
    <property type="component" value="Chromosome"/>
</dbReference>
<feature type="domain" description="HTH gntR-type" evidence="4">
    <location>
        <begin position="1"/>
        <end position="68"/>
    </location>
</feature>
<sequence length="212" mass="23761">MLARHTIYETVRNDIMRCVIMPGAEIREADLAQRFGVSKSPVRDALQRLENEGLVEIEARRGHKVRAISVRDANDLLELRQILEEACVRKVARVASDADLAGLDRFRVVDTTSAEAFAHYNHAFHHHLAVLSQNQRIADETMRAMDFYARLVLISLSAIADRGFDEPLNDHVEVIEALQARNGNAAARVVRRHVGKSRAQIMRALGARPIVG</sequence>